<dbReference type="GO" id="GO:0051536">
    <property type="term" value="F:iron-sulfur cluster binding"/>
    <property type="evidence" value="ECO:0007669"/>
    <property type="project" value="UniProtKB-KW"/>
</dbReference>
<sequence>MLINNSRKNLAELINSKTGNIVFTSGGTEAIDIALNQSSDRILINPTEHIAVHDTAQKSYSNIEEIKINSDGVIDLNNLEKLMKKRPCTVAVMMANNETGVIQPIKKISKIVHDYGGIIFCDAIQALGKLEVDFDDLDVDIMSISSHKIGGISGTGAIIFKSEIEIKPRISGGGQEFNIRGGTQNVLGISAFGEAAKISRFNEEEDKRIKQLRDEFERRVTEIGAEIFSKNEKRLSNTSYFAFKENKAETMIMKLDLGGFSVSSGSACSSGKVSESHVLRAMGVEPNLRQNAIRVSLGWGSKLNHIDKVCDFLKSQIRN</sequence>
<proteinExistence type="inferred from homology"/>
<evidence type="ECO:0000256" key="6">
    <source>
        <dbReference type="ARBA" id="ARBA00022898"/>
    </source>
</evidence>
<evidence type="ECO:0000313" key="10">
    <source>
        <dbReference type="EMBL" id="SVA20488.1"/>
    </source>
</evidence>
<keyword evidence="8" id="KW-0411">Iron-sulfur</keyword>
<dbReference type="AlphaFoldDB" id="A0A381TYE5"/>
<organism evidence="10">
    <name type="scientific">marine metagenome</name>
    <dbReference type="NCBI Taxonomy" id="408172"/>
    <lineage>
        <taxon>unclassified sequences</taxon>
        <taxon>metagenomes</taxon>
        <taxon>ecological metagenomes</taxon>
    </lineage>
</organism>
<evidence type="ECO:0000256" key="3">
    <source>
        <dbReference type="ARBA" id="ARBA00012239"/>
    </source>
</evidence>
<dbReference type="InterPro" id="IPR015422">
    <property type="entry name" value="PyrdxlP-dep_Trfase_small"/>
</dbReference>
<comment type="cofactor">
    <cofactor evidence="1">
        <name>pyridoxal 5'-phosphate</name>
        <dbReference type="ChEBI" id="CHEBI:597326"/>
    </cofactor>
</comment>
<dbReference type="Gene3D" id="3.40.640.10">
    <property type="entry name" value="Type I PLP-dependent aspartate aminotransferase-like (Major domain)"/>
    <property type="match status" value="1"/>
</dbReference>
<evidence type="ECO:0000256" key="8">
    <source>
        <dbReference type="ARBA" id="ARBA00023014"/>
    </source>
</evidence>
<keyword evidence="4" id="KW-0808">Transferase</keyword>
<evidence type="ECO:0000256" key="2">
    <source>
        <dbReference type="ARBA" id="ARBA00006490"/>
    </source>
</evidence>
<evidence type="ECO:0000256" key="5">
    <source>
        <dbReference type="ARBA" id="ARBA00022723"/>
    </source>
</evidence>
<keyword evidence="6" id="KW-0663">Pyridoxal phosphate</keyword>
<dbReference type="GO" id="GO:0046872">
    <property type="term" value="F:metal ion binding"/>
    <property type="evidence" value="ECO:0007669"/>
    <property type="project" value="UniProtKB-KW"/>
</dbReference>
<dbReference type="InterPro" id="IPR020578">
    <property type="entry name" value="Aminotrans_V_PyrdxlP_BS"/>
</dbReference>
<dbReference type="SUPFAM" id="SSF53383">
    <property type="entry name" value="PLP-dependent transferases"/>
    <property type="match status" value="1"/>
</dbReference>
<dbReference type="InterPro" id="IPR000192">
    <property type="entry name" value="Aminotrans_V_dom"/>
</dbReference>
<dbReference type="EMBL" id="UINC01005308">
    <property type="protein sequence ID" value="SVA20488.1"/>
    <property type="molecule type" value="Genomic_DNA"/>
</dbReference>
<evidence type="ECO:0000256" key="4">
    <source>
        <dbReference type="ARBA" id="ARBA00022679"/>
    </source>
</evidence>
<dbReference type="InterPro" id="IPR015424">
    <property type="entry name" value="PyrdxlP-dep_Trfase"/>
</dbReference>
<evidence type="ECO:0000256" key="7">
    <source>
        <dbReference type="ARBA" id="ARBA00023004"/>
    </source>
</evidence>
<dbReference type="InterPro" id="IPR015421">
    <property type="entry name" value="PyrdxlP-dep_Trfase_major"/>
</dbReference>
<dbReference type="EC" id="2.8.1.7" evidence="3"/>
<keyword evidence="5" id="KW-0479">Metal-binding</keyword>
<dbReference type="Gene3D" id="3.90.1150.10">
    <property type="entry name" value="Aspartate Aminotransferase, domain 1"/>
    <property type="match status" value="1"/>
</dbReference>
<evidence type="ECO:0000259" key="9">
    <source>
        <dbReference type="Pfam" id="PF00266"/>
    </source>
</evidence>
<protein>
    <recommendedName>
        <fullName evidence="3">cysteine desulfurase</fullName>
        <ecNumber evidence="3">2.8.1.7</ecNumber>
    </recommendedName>
</protein>
<dbReference type="PROSITE" id="PS00595">
    <property type="entry name" value="AA_TRANSFER_CLASS_5"/>
    <property type="match status" value="1"/>
</dbReference>
<dbReference type="PIRSF" id="PIRSF005572">
    <property type="entry name" value="NifS"/>
    <property type="match status" value="1"/>
</dbReference>
<dbReference type="PANTHER" id="PTHR11601:SF34">
    <property type="entry name" value="CYSTEINE DESULFURASE"/>
    <property type="match status" value="1"/>
</dbReference>
<reference evidence="10" key="1">
    <citation type="submission" date="2018-05" db="EMBL/GenBank/DDBJ databases">
        <authorList>
            <person name="Lanie J.A."/>
            <person name="Ng W.-L."/>
            <person name="Kazmierczak K.M."/>
            <person name="Andrzejewski T.M."/>
            <person name="Davidsen T.M."/>
            <person name="Wayne K.J."/>
            <person name="Tettelin H."/>
            <person name="Glass J.I."/>
            <person name="Rusch D."/>
            <person name="Podicherti R."/>
            <person name="Tsui H.-C.T."/>
            <person name="Winkler M.E."/>
        </authorList>
    </citation>
    <scope>NUCLEOTIDE SEQUENCE</scope>
</reference>
<dbReference type="Pfam" id="PF00266">
    <property type="entry name" value="Aminotran_5"/>
    <property type="match status" value="1"/>
</dbReference>
<accession>A0A381TYE5</accession>
<dbReference type="InterPro" id="IPR016454">
    <property type="entry name" value="Cysteine_dSase"/>
</dbReference>
<evidence type="ECO:0000256" key="1">
    <source>
        <dbReference type="ARBA" id="ARBA00001933"/>
    </source>
</evidence>
<dbReference type="GO" id="GO:0031071">
    <property type="term" value="F:cysteine desulfurase activity"/>
    <property type="evidence" value="ECO:0007669"/>
    <property type="project" value="UniProtKB-EC"/>
</dbReference>
<gene>
    <name evidence="10" type="ORF">METZ01_LOCUS73342</name>
</gene>
<name>A0A381TYE5_9ZZZZ</name>
<comment type="similarity">
    <text evidence="2">Belongs to the class-V pyridoxal-phosphate-dependent aminotransferase family. NifS/IscS subfamily.</text>
</comment>
<feature type="domain" description="Aminotransferase class V" evidence="9">
    <location>
        <begin position="3"/>
        <end position="308"/>
    </location>
</feature>
<dbReference type="PANTHER" id="PTHR11601">
    <property type="entry name" value="CYSTEINE DESULFURYLASE FAMILY MEMBER"/>
    <property type="match status" value="1"/>
</dbReference>
<keyword evidence="7" id="KW-0408">Iron</keyword>